<sequence length="113" mass="13036">MNKPLDRHGRPMKISPSMHSGFESALQVPYRRKHEELGLSNPKVEAQVLLMMGGKDYLMKIPGIGDYIKTEKMREFMADLEVVDLADGIHFMQEQFPKQVNHLLITFLTKHND</sequence>
<protein>
    <submittedName>
        <fullName evidence="1">Uncharacterized protein</fullName>
    </submittedName>
</protein>
<organism evidence="1">
    <name type="scientific">Cucumis melo</name>
    <name type="common">Muskmelon</name>
    <dbReference type="NCBI Taxonomy" id="3656"/>
    <lineage>
        <taxon>Eukaryota</taxon>
        <taxon>Viridiplantae</taxon>
        <taxon>Streptophyta</taxon>
        <taxon>Embryophyta</taxon>
        <taxon>Tracheophyta</taxon>
        <taxon>Spermatophyta</taxon>
        <taxon>Magnoliopsida</taxon>
        <taxon>eudicotyledons</taxon>
        <taxon>Gunneridae</taxon>
        <taxon>Pentapetalae</taxon>
        <taxon>rosids</taxon>
        <taxon>fabids</taxon>
        <taxon>Cucurbitales</taxon>
        <taxon>Cucurbitaceae</taxon>
        <taxon>Benincaseae</taxon>
        <taxon>Cucumis</taxon>
    </lineage>
</organism>
<dbReference type="Gramene" id="MELO3C002585.2.1">
    <property type="protein sequence ID" value="MELO3C002585.2.1"/>
    <property type="gene ID" value="MELO3C002585.2"/>
</dbReference>
<dbReference type="SUPFAM" id="SSF53474">
    <property type="entry name" value="alpha/beta-Hydrolases"/>
    <property type="match status" value="1"/>
</dbReference>
<name>A0A9I9CEZ4_CUCME</name>
<dbReference type="PANTHER" id="PTHR43329">
    <property type="entry name" value="EPOXIDE HYDROLASE"/>
    <property type="match status" value="1"/>
</dbReference>
<dbReference type="InterPro" id="IPR029058">
    <property type="entry name" value="AB_hydrolase_fold"/>
</dbReference>
<dbReference type="EnsemblPlants" id="MELO3C002585.2.1">
    <property type="protein sequence ID" value="MELO3C002585.2.1"/>
    <property type="gene ID" value="MELO3C002585.2"/>
</dbReference>
<evidence type="ECO:0000313" key="1">
    <source>
        <dbReference type="EnsemblPlants" id="MELO3C002585.2.1"/>
    </source>
</evidence>
<reference evidence="1" key="1">
    <citation type="submission" date="2023-03" db="UniProtKB">
        <authorList>
            <consortium name="EnsemblPlants"/>
        </authorList>
    </citation>
    <scope>IDENTIFICATION</scope>
</reference>
<proteinExistence type="predicted"/>
<accession>A0A9I9CEZ4</accession>
<dbReference type="Gene3D" id="3.40.50.1820">
    <property type="entry name" value="alpha/beta hydrolase"/>
    <property type="match status" value="1"/>
</dbReference>
<dbReference type="AlphaFoldDB" id="A0A9I9CEZ4"/>